<feature type="binding site" evidence="6">
    <location>
        <begin position="33"/>
        <end position="40"/>
    </location>
    <ligand>
        <name>substrate</name>
    </ligand>
</feature>
<protein>
    <recommendedName>
        <fullName evidence="2">phosphoglycerate mutase (2,3-diphosphoglycerate-dependent)</fullName>
        <ecNumber evidence="2">5.4.2.11</ecNumber>
    </recommendedName>
</protein>
<dbReference type="Proteomes" id="UP000177331">
    <property type="component" value="Unassembled WGS sequence"/>
</dbReference>
<dbReference type="InterPro" id="IPR013078">
    <property type="entry name" value="His_Pase_superF_clade-1"/>
</dbReference>
<evidence type="ECO:0000256" key="4">
    <source>
        <dbReference type="ARBA" id="ARBA00023235"/>
    </source>
</evidence>
<name>A0A1F7W3P6_9BACT</name>
<accession>A0A1F7W3P6</accession>
<evidence type="ECO:0000313" key="8">
    <source>
        <dbReference type="Proteomes" id="UP000177331"/>
    </source>
</evidence>
<evidence type="ECO:0000256" key="2">
    <source>
        <dbReference type="ARBA" id="ARBA00012028"/>
    </source>
</evidence>
<dbReference type="GO" id="GO:0006096">
    <property type="term" value="P:glycolytic process"/>
    <property type="evidence" value="ECO:0007669"/>
    <property type="project" value="UniProtKB-KW"/>
</dbReference>
<reference evidence="7 8" key="1">
    <citation type="journal article" date="2016" name="Nat. Commun.">
        <title>Thousands of microbial genomes shed light on interconnected biogeochemical processes in an aquifer system.</title>
        <authorList>
            <person name="Anantharaman K."/>
            <person name="Brown C.T."/>
            <person name="Hug L.A."/>
            <person name="Sharon I."/>
            <person name="Castelle C.J."/>
            <person name="Probst A.J."/>
            <person name="Thomas B.C."/>
            <person name="Singh A."/>
            <person name="Wilkins M.J."/>
            <person name="Karaoz U."/>
            <person name="Brodie E.L."/>
            <person name="Williams K.H."/>
            <person name="Hubbard S.S."/>
            <person name="Banfield J.F."/>
        </authorList>
    </citation>
    <scope>NUCLEOTIDE SEQUENCE [LARGE SCALE GENOMIC DNA]</scope>
</reference>
<dbReference type="Pfam" id="PF00300">
    <property type="entry name" value="His_Phos_1"/>
    <property type="match status" value="1"/>
</dbReference>
<dbReference type="SMART" id="SM00855">
    <property type="entry name" value="PGAM"/>
    <property type="match status" value="1"/>
</dbReference>
<feature type="active site" description="Proton donor/acceptor" evidence="5">
    <location>
        <position position="127"/>
    </location>
</feature>
<dbReference type="PANTHER" id="PTHR11931">
    <property type="entry name" value="PHOSPHOGLYCERATE MUTASE"/>
    <property type="match status" value="1"/>
</dbReference>
<comment type="caution">
    <text evidence="7">The sequence shown here is derived from an EMBL/GenBank/DDBJ whole genome shotgun (WGS) entry which is preliminary data.</text>
</comment>
<organism evidence="7 8">
    <name type="scientific">Candidatus Uhrbacteria bacterium RIFOXYB2_FULL_45_11</name>
    <dbReference type="NCBI Taxonomy" id="1802421"/>
    <lineage>
        <taxon>Bacteria</taxon>
        <taxon>Candidatus Uhriibacteriota</taxon>
    </lineage>
</organism>
<dbReference type="STRING" id="1802421.A2318_03475"/>
<keyword evidence="3" id="KW-0324">Glycolysis</keyword>
<evidence type="ECO:0000256" key="5">
    <source>
        <dbReference type="PIRSR" id="PIRSR613078-1"/>
    </source>
</evidence>
<evidence type="ECO:0000256" key="3">
    <source>
        <dbReference type="ARBA" id="ARBA00023152"/>
    </source>
</evidence>
<feature type="binding site" evidence="6">
    <location>
        <position position="100"/>
    </location>
    <ligand>
        <name>substrate</name>
    </ligand>
</feature>
<evidence type="ECO:0000313" key="7">
    <source>
        <dbReference type="EMBL" id="OGL97425.1"/>
    </source>
</evidence>
<comment type="similarity">
    <text evidence="1">Belongs to the phosphoglycerate mutase family. BPG-dependent PGAM subfamily.</text>
</comment>
<dbReference type="InterPro" id="IPR029033">
    <property type="entry name" value="His_PPase_superfam"/>
</dbReference>
<dbReference type="CDD" id="cd07067">
    <property type="entry name" value="HP_PGM_like"/>
    <property type="match status" value="1"/>
</dbReference>
<dbReference type="EMBL" id="MGFD01000048">
    <property type="protein sequence ID" value="OGL97425.1"/>
    <property type="molecule type" value="Genomic_DNA"/>
</dbReference>
<evidence type="ECO:0000256" key="1">
    <source>
        <dbReference type="ARBA" id="ARBA00006717"/>
    </source>
</evidence>
<dbReference type="Gene3D" id="3.40.50.1240">
    <property type="entry name" value="Phosphoglycerate mutase-like"/>
    <property type="match status" value="1"/>
</dbReference>
<sequence>MMAWFLVLWRTFCVDVPFLRPLLGFPTCLVFMRHAESQNNKAYGGKLFLECHDQIAEAERRPDHRIVLSEDGHRQALQSGAFLRMKFGFPDAVIHSGHVRTRQTMREVMGAYGGAMIPVTEDRRFREREAGHTYLMPREEVEKNFPYQQPYWDLVGDYYARPAGGESLADVLEKRLIGAFTDLFKRFSGKCVFVFTHGRVIQCARMYLDELSLEQIEAFLADKEQNPKNCSIMVYRYSPEKGKLILVEYNTVCWQN</sequence>
<dbReference type="EC" id="5.4.2.11" evidence="2"/>
<dbReference type="SUPFAM" id="SSF53254">
    <property type="entry name" value="Phosphoglycerate mutase-like"/>
    <property type="match status" value="1"/>
</dbReference>
<dbReference type="GO" id="GO:0004619">
    <property type="term" value="F:phosphoglycerate mutase activity"/>
    <property type="evidence" value="ECO:0007669"/>
    <property type="project" value="UniProtKB-EC"/>
</dbReference>
<gene>
    <name evidence="7" type="ORF">A2318_03475</name>
</gene>
<feature type="active site" description="Tele-phosphohistidine intermediate" evidence="5">
    <location>
        <position position="34"/>
    </location>
</feature>
<proteinExistence type="inferred from homology"/>
<dbReference type="InterPro" id="IPR005952">
    <property type="entry name" value="Phosphogly_mut1"/>
</dbReference>
<evidence type="ECO:0000256" key="6">
    <source>
        <dbReference type="PIRSR" id="PIRSR613078-2"/>
    </source>
</evidence>
<keyword evidence="4" id="KW-0413">Isomerase</keyword>
<dbReference type="AlphaFoldDB" id="A0A1F7W3P6"/>